<reference evidence="1" key="1">
    <citation type="journal article" date="2014" name="Genome Biol. Evol.">
        <title>Pangenome evidence for extensive interdomain horizontal transfer affecting lineage core and shell genes in uncultured planktonic thaumarchaeota and euryarchaeota.</title>
        <authorList>
            <person name="Deschamps P."/>
            <person name="Zivanovic Y."/>
            <person name="Moreira D."/>
            <person name="Rodriguez-Valera F."/>
            <person name="Lopez-Garcia P."/>
        </authorList>
    </citation>
    <scope>NUCLEOTIDE SEQUENCE</scope>
</reference>
<organism evidence="1">
    <name type="scientific">uncultured marine group II/III euryarchaeote SAT1000_06_A08</name>
    <dbReference type="NCBI Taxonomy" id="1456553"/>
    <lineage>
        <taxon>Archaea</taxon>
        <taxon>Methanobacteriati</taxon>
        <taxon>Methanobacteriota</taxon>
        <taxon>environmental samples</taxon>
    </lineage>
</organism>
<dbReference type="AlphaFoldDB" id="A0A075I1Y4"/>
<sequence length="577" mass="60219">MRRVAVLQVLLMVSATMLCYLPAASADGAETVIGANVTWADDQTVEGTVRIVSGGHLTVNGADATVSDGSSIIVEEGGAFTLNHAGLLADNPPTAIASMGYWDESNRSKFMVPGEGIEGAFDVTMMAMNDDSYFGDGAHIDGKVINLNGSSHTFSFEAEAGDVWIGLTGFSSTSVTVASITIEVENGGSTTILGTDLESVNMKTAGDLGFSIQVDGTLSSVDSTVSGGQMTIGGSMSADDSSFDRLGPVLLGSDATIDLRGVTAFSGSLDDHDVRGGPGSTIYWGDDVSGSGGLIDRWERRVSGQSIQLDAKYVILSVSGIGPSEAIQEIFSDENGTALVDGGRERVVEIGYSDGTVWTEAATIDVITYVTSWNPESSGIGNYGGGPMPLTWDQSIQLNSGTPNIEWESLEIVGDENARSTSQSMPVLARIANRGTASALLYFTCDATVASIDEDGNVTETVAAADIGGYQEARIDAGESVEVQFGWRSSVAGQASLACRILTPLQLVDEDSFGGGSTTTGMMTWTEPVEEDSLPVLPLLAAIIVAVGIAVTTMLRRASDAIVETEEEILSYSRDED</sequence>
<name>A0A075I1Y4_9EURY</name>
<proteinExistence type="predicted"/>
<dbReference type="EMBL" id="KF901198">
    <property type="protein sequence ID" value="AIF21820.1"/>
    <property type="molecule type" value="Genomic_DNA"/>
</dbReference>
<evidence type="ECO:0008006" key="2">
    <source>
        <dbReference type="Google" id="ProtNLM"/>
    </source>
</evidence>
<evidence type="ECO:0000313" key="1">
    <source>
        <dbReference type="EMBL" id="AIF21820.1"/>
    </source>
</evidence>
<accession>A0A075I1Y4</accession>
<protein>
    <recommendedName>
        <fullName evidence="2">CARDB domain-containing protein</fullName>
    </recommendedName>
</protein>